<accession>A0AAT9LH07</accession>
<sequence>MNRAVLDLLVSFMKIGAFSFGGGYAMIPLITREVVTTRGWLDLTEFIDVLAISQGTPGPIAINSATYVGYKVAGVFGSVMATAGVVLPSFVIMLVLGLLFLKYREVPFVKDMLSGIRPVVVALILSAALSVLSSSVTGIVPAVVSAAVVVAVLAFNVDPILLLVVSGVLGFFMYR</sequence>
<dbReference type="KEGG" id="fcz:IMF26_05365"/>
<reference evidence="8" key="1">
    <citation type="submission" date="2020-10" db="EMBL/GenBank/DDBJ databases">
        <authorList>
            <person name="Kadnikov V."/>
            <person name="Beletsky A.V."/>
            <person name="Mardanov A.V."/>
            <person name="Karnachuk O.V."/>
            <person name="Ravin N.V."/>
        </authorList>
    </citation>
    <scope>NUCLEOTIDE SEQUENCE</scope>
    <source>
        <strain evidence="8">Bu02</strain>
    </source>
</reference>
<keyword evidence="4 7" id="KW-0812">Transmembrane</keyword>
<dbReference type="GO" id="GO:0005886">
    <property type="term" value="C:plasma membrane"/>
    <property type="evidence" value="ECO:0007669"/>
    <property type="project" value="UniProtKB-SubCell"/>
</dbReference>
<evidence type="ECO:0000256" key="6">
    <source>
        <dbReference type="ARBA" id="ARBA00023136"/>
    </source>
</evidence>
<name>A0AAT9LH07_9FIRM</name>
<evidence type="ECO:0000256" key="3">
    <source>
        <dbReference type="ARBA" id="ARBA00022475"/>
    </source>
</evidence>
<protein>
    <submittedName>
        <fullName evidence="8">Chromate transporter</fullName>
    </submittedName>
</protein>
<keyword evidence="5 7" id="KW-1133">Transmembrane helix</keyword>
<feature type="transmembrane region" description="Helical" evidence="7">
    <location>
        <begin position="75"/>
        <end position="99"/>
    </location>
</feature>
<dbReference type="EMBL" id="CP062796">
    <property type="protein sequence ID" value="QUL99468.1"/>
    <property type="molecule type" value="Genomic_DNA"/>
</dbReference>
<keyword evidence="3" id="KW-1003">Cell membrane</keyword>
<dbReference type="InterPro" id="IPR052518">
    <property type="entry name" value="CHR_Transporter"/>
</dbReference>
<evidence type="ECO:0000256" key="5">
    <source>
        <dbReference type="ARBA" id="ARBA00022989"/>
    </source>
</evidence>
<evidence type="ECO:0000256" key="4">
    <source>
        <dbReference type="ARBA" id="ARBA00022692"/>
    </source>
</evidence>
<feature type="transmembrane region" description="Helical" evidence="7">
    <location>
        <begin position="12"/>
        <end position="31"/>
    </location>
</feature>
<evidence type="ECO:0000256" key="1">
    <source>
        <dbReference type="ARBA" id="ARBA00004651"/>
    </source>
</evidence>
<comment type="similarity">
    <text evidence="2">Belongs to the chromate ion transporter (CHR) (TC 2.A.51) family.</text>
</comment>
<dbReference type="InterPro" id="IPR003370">
    <property type="entry name" value="Chromate_transpt"/>
</dbReference>
<proteinExistence type="inferred from homology"/>
<dbReference type="Pfam" id="PF02417">
    <property type="entry name" value="Chromate_transp"/>
    <property type="match status" value="1"/>
</dbReference>
<comment type="subcellular location">
    <subcellularLocation>
        <location evidence="1">Cell membrane</location>
        <topology evidence="1">Multi-pass membrane protein</topology>
    </subcellularLocation>
</comment>
<evidence type="ECO:0000313" key="8">
    <source>
        <dbReference type="EMBL" id="QUL99468.1"/>
    </source>
</evidence>
<dbReference type="PANTHER" id="PTHR43663:SF1">
    <property type="entry name" value="CHROMATE TRANSPORTER"/>
    <property type="match status" value="1"/>
</dbReference>
<gene>
    <name evidence="8" type="ORF">IMF26_05365</name>
</gene>
<evidence type="ECO:0000256" key="2">
    <source>
        <dbReference type="ARBA" id="ARBA00005262"/>
    </source>
</evidence>
<dbReference type="AlphaFoldDB" id="A0AAT9LH07"/>
<evidence type="ECO:0000256" key="7">
    <source>
        <dbReference type="SAM" id="Phobius"/>
    </source>
</evidence>
<organism evidence="8">
    <name type="scientific">Candidatus Fermentithermobacillus carboniphilus</name>
    <dbReference type="NCBI Taxonomy" id="3085328"/>
    <lineage>
        <taxon>Bacteria</taxon>
        <taxon>Bacillati</taxon>
        <taxon>Bacillota</taxon>
        <taxon>Candidatus Fermentithermobacillia</taxon>
        <taxon>Candidatus Fermentithermobacillales</taxon>
        <taxon>Candidatus Fermentithermobacillaceae</taxon>
        <taxon>Candidatus Fermentithermobacillus</taxon>
    </lineage>
</organism>
<keyword evidence="6 7" id="KW-0472">Membrane</keyword>
<dbReference type="GO" id="GO:0015109">
    <property type="term" value="F:chromate transmembrane transporter activity"/>
    <property type="evidence" value="ECO:0007669"/>
    <property type="project" value="InterPro"/>
</dbReference>
<feature type="transmembrane region" description="Helical" evidence="7">
    <location>
        <begin position="119"/>
        <end position="140"/>
    </location>
</feature>
<reference evidence="8" key="2">
    <citation type="journal article" date="2023" name="Biology">
        <title>Prokaryotic Life Associated with Coal-Fire Gas Vents Revealed by Metagenomics.</title>
        <authorList>
            <person name="Kadnikov V.V."/>
            <person name="Mardanov A.V."/>
            <person name="Beletsky A.V."/>
            <person name="Karnachuk O.V."/>
            <person name="Ravin N.V."/>
        </authorList>
    </citation>
    <scope>NUCLEOTIDE SEQUENCE</scope>
    <source>
        <strain evidence="8">Bu02</strain>
    </source>
</reference>
<feature type="transmembrane region" description="Helical" evidence="7">
    <location>
        <begin position="146"/>
        <end position="174"/>
    </location>
</feature>
<dbReference type="PANTHER" id="PTHR43663">
    <property type="entry name" value="CHROMATE TRANSPORT PROTEIN-RELATED"/>
    <property type="match status" value="1"/>
</dbReference>